<gene>
    <name evidence="2" type="ORF">GIB67_027310</name>
</gene>
<organism evidence="2 3">
    <name type="scientific">Kingdonia uniflora</name>
    <dbReference type="NCBI Taxonomy" id="39325"/>
    <lineage>
        <taxon>Eukaryota</taxon>
        <taxon>Viridiplantae</taxon>
        <taxon>Streptophyta</taxon>
        <taxon>Embryophyta</taxon>
        <taxon>Tracheophyta</taxon>
        <taxon>Spermatophyta</taxon>
        <taxon>Magnoliopsida</taxon>
        <taxon>Ranunculales</taxon>
        <taxon>Circaeasteraceae</taxon>
        <taxon>Kingdonia</taxon>
    </lineage>
</organism>
<accession>A0A7J7KYI9</accession>
<proteinExistence type="predicted"/>
<evidence type="ECO:0000256" key="1">
    <source>
        <dbReference type="SAM" id="MobiDB-lite"/>
    </source>
</evidence>
<dbReference type="AlphaFoldDB" id="A0A7J7KYI9"/>
<reference evidence="2 3" key="1">
    <citation type="journal article" date="2020" name="IScience">
        <title>Genome Sequencing of the Endangered Kingdonia uniflora (Circaeasteraceae, Ranunculales) Reveals Potential Mechanisms of Evolutionary Specialization.</title>
        <authorList>
            <person name="Sun Y."/>
            <person name="Deng T."/>
            <person name="Zhang A."/>
            <person name="Moore M.J."/>
            <person name="Landis J.B."/>
            <person name="Lin N."/>
            <person name="Zhang H."/>
            <person name="Zhang X."/>
            <person name="Huang J."/>
            <person name="Zhang X."/>
            <person name="Sun H."/>
            <person name="Wang H."/>
        </authorList>
    </citation>
    <scope>NUCLEOTIDE SEQUENCE [LARGE SCALE GENOMIC DNA]</scope>
    <source>
        <strain evidence="2">TB1705</strain>
        <tissue evidence="2">Leaf</tissue>
    </source>
</reference>
<protein>
    <submittedName>
        <fullName evidence="2">Uncharacterized protein</fullName>
    </submittedName>
</protein>
<feature type="region of interest" description="Disordered" evidence="1">
    <location>
        <begin position="255"/>
        <end position="294"/>
    </location>
</feature>
<name>A0A7J7KYI9_9MAGN</name>
<sequence>MFAALPEEEKGALRVTCFAPLLLIDPIAMMSTLVVEIFDRHLGDMKFQFGETIIQMKPIPVCLILGLRVSLIANEFLFVDPKHMTNFRIRRFPKKKNTYGLKEIVDALKQAKLERHQGFYHYIVLFRFAKDVLRLNLLKIILSFLLLKKGRNVWVKYVDLRYQIEVPAIGAAPTISAPVVGAPAIGSSSFATEIRAVVVRVCSQLEEHGKILLKFDDHGKILYNHGKMLKRISMSTVGDSTLPLGDTPLLGQYQFSTPKKTVKHKREGGNKKEDGKRKKAEPRIKKGKGEWHKKVEEADMPNKKKKVEGLTKEAFTDDQFDHQVAPGEGLEVVYDLMVDDDVEVGREVNFKTIWSEYGGDLLEASVNQTTAVSVEEQTPESIYLQASTDQITVVSVEEQTIEVVQTEEVISHQEEDVSEASQVIDVYIKALI</sequence>
<evidence type="ECO:0000313" key="2">
    <source>
        <dbReference type="EMBL" id="KAF6135436.1"/>
    </source>
</evidence>
<feature type="compositionally biased region" description="Basic and acidic residues" evidence="1">
    <location>
        <begin position="267"/>
        <end position="294"/>
    </location>
</feature>
<evidence type="ECO:0000313" key="3">
    <source>
        <dbReference type="Proteomes" id="UP000541444"/>
    </source>
</evidence>
<comment type="caution">
    <text evidence="2">The sequence shown here is derived from an EMBL/GenBank/DDBJ whole genome shotgun (WGS) entry which is preliminary data.</text>
</comment>
<dbReference type="Proteomes" id="UP000541444">
    <property type="component" value="Unassembled WGS sequence"/>
</dbReference>
<dbReference type="EMBL" id="JACGCM010002788">
    <property type="protein sequence ID" value="KAF6135436.1"/>
    <property type="molecule type" value="Genomic_DNA"/>
</dbReference>
<keyword evidence="3" id="KW-1185">Reference proteome</keyword>